<dbReference type="GO" id="GO:0005789">
    <property type="term" value="C:endoplasmic reticulum membrane"/>
    <property type="evidence" value="ECO:0007669"/>
    <property type="project" value="UniProtKB-SubCell"/>
</dbReference>
<keyword evidence="3 10" id="KW-0808">Transferase</keyword>
<dbReference type="GO" id="GO:0008374">
    <property type="term" value="F:O-acyltransferase activity"/>
    <property type="evidence" value="ECO:0007669"/>
    <property type="project" value="InterPro"/>
</dbReference>
<feature type="transmembrane region" description="Helical" evidence="9">
    <location>
        <begin position="83"/>
        <end position="104"/>
    </location>
</feature>
<dbReference type="AlphaFoldDB" id="A0A4C1U7T4"/>
<dbReference type="PANTHER" id="PTHR10408:SF8">
    <property type="entry name" value="O-ACYLTRANSFERASE"/>
    <property type="match status" value="1"/>
</dbReference>
<comment type="similarity">
    <text evidence="2">Belongs to the membrane-bound acyltransferase family. Sterol o-acyltransferase subfamily.</text>
</comment>
<keyword evidence="5" id="KW-0256">Endoplasmic reticulum</keyword>
<dbReference type="InterPro" id="IPR014371">
    <property type="entry name" value="Oat_ACAT_DAG_ARE"/>
</dbReference>
<keyword evidence="8 10" id="KW-0012">Acyltransferase</keyword>
<organism evidence="10 11">
    <name type="scientific">Eumeta variegata</name>
    <name type="common">Bagworm moth</name>
    <name type="synonym">Eumeta japonica</name>
    <dbReference type="NCBI Taxonomy" id="151549"/>
    <lineage>
        <taxon>Eukaryota</taxon>
        <taxon>Metazoa</taxon>
        <taxon>Ecdysozoa</taxon>
        <taxon>Arthropoda</taxon>
        <taxon>Hexapoda</taxon>
        <taxon>Insecta</taxon>
        <taxon>Pterygota</taxon>
        <taxon>Neoptera</taxon>
        <taxon>Endopterygota</taxon>
        <taxon>Lepidoptera</taxon>
        <taxon>Glossata</taxon>
        <taxon>Ditrysia</taxon>
        <taxon>Tineoidea</taxon>
        <taxon>Psychidae</taxon>
        <taxon>Oiketicinae</taxon>
        <taxon>Eumeta</taxon>
    </lineage>
</organism>
<feature type="transmembrane region" description="Helical" evidence="9">
    <location>
        <begin position="136"/>
        <end position="156"/>
    </location>
</feature>
<sequence>MLRDMFACVLPSVLAFLCGFYCLLHSWFNAFAEMLTFADRLFYEDWWTQSQYSHFYRSWNLVVHTWLREYIYKPLSPRTGKMFATLTVFLVSALAHEVVLAASFGFFYPVLFVEFGVIGLLVVPLTAVGGRRHPDFYNFLIWLSFFVGNGLMWSLYPMEHFARQNCAPAETDSFFVPKSWSCPRVVIKPNWTFHNPFSLGN</sequence>
<evidence type="ECO:0000256" key="4">
    <source>
        <dbReference type="ARBA" id="ARBA00022692"/>
    </source>
</evidence>
<evidence type="ECO:0000256" key="7">
    <source>
        <dbReference type="ARBA" id="ARBA00023136"/>
    </source>
</evidence>
<dbReference type="EMBL" id="BGZK01000134">
    <property type="protein sequence ID" value="GBP21906.1"/>
    <property type="molecule type" value="Genomic_DNA"/>
</dbReference>
<keyword evidence="4 9" id="KW-0812">Transmembrane</keyword>
<comment type="subcellular location">
    <subcellularLocation>
        <location evidence="1">Endoplasmic reticulum membrane</location>
        <topology evidence="1">Multi-pass membrane protein</topology>
    </subcellularLocation>
</comment>
<evidence type="ECO:0000256" key="2">
    <source>
        <dbReference type="ARBA" id="ARBA00009010"/>
    </source>
</evidence>
<dbReference type="PANTHER" id="PTHR10408">
    <property type="entry name" value="STEROL O-ACYLTRANSFERASE"/>
    <property type="match status" value="1"/>
</dbReference>
<dbReference type="Proteomes" id="UP000299102">
    <property type="component" value="Unassembled WGS sequence"/>
</dbReference>
<name>A0A4C1U7T4_EUMVA</name>
<accession>A0A4C1U7T4</accession>
<dbReference type="OrthoDB" id="10039049at2759"/>
<comment type="caution">
    <text evidence="10">The sequence shown here is derived from an EMBL/GenBank/DDBJ whole genome shotgun (WGS) entry which is preliminary data.</text>
</comment>
<gene>
    <name evidence="10" type="primary">SOAT1</name>
    <name evidence="10" type="ORF">EVAR_7119_1</name>
</gene>
<evidence type="ECO:0000256" key="5">
    <source>
        <dbReference type="ARBA" id="ARBA00022824"/>
    </source>
</evidence>
<feature type="transmembrane region" description="Helical" evidence="9">
    <location>
        <begin position="110"/>
        <end position="129"/>
    </location>
</feature>
<evidence type="ECO:0000256" key="9">
    <source>
        <dbReference type="SAM" id="Phobius"/>
    </source>
</evidence>
<keyword evidence="11" id="KW-1185">Reference proteome</keyword>
<evidence type="ECO:0000256" key="6">
    <source>
        <dbReference type="ARBA" id="ARBA00022989"/>
    </source>
</evidence>
<keyword evidence="7 9" id="KW-0472">Membrane</keyword>
<evidence type="ECO:0000256" key="3">
    <source>
        <dbReference type="ARBA" id="ARBA00022679"/>
    </source>
</evidence>
<evidence type="ECO:0000313" key="10">
    <source>
        <dbReference type="EMBL" id="GBP21906.1"/>
    </source>
</evidence>
<dbReference type="GO" id="GO:0008203">
    <property type="term" value="P:cholesterol metabolic process"/>
    <property type="evidence" value="ECO:0007669"/>
    <property type="project" value="TreeGrafter"/>
</dbReference>
<evidence type="ECO:0000256" key="1">
    <source>
        <dbReference type="ARBA" id="ARBA00004477"/>
    </source>
</evidence>
<evidence type="ECO:0000256" key="8">
    <source>
        <dbReference type="ARBA" id="ARBA00023315"/>
    </source>
</evidence>
<dbReference type="Pfam" id="PF03062">
    <property type="entry name" value="MBOAT"/>
    <property type="match status" value="1"/>
</dbReference>
<reference evidence="10 11" key="1">
    <citation type="journal article" date="2019" name="Commun. Biol.">
        <title>The bagworm genome reveals a unique fibroin gene that provides high tensile strength.</title>
        <authorList>
            <person name="Kono N."/>
            <person name="Nakamura H."/>
            <person name="Ohtoshi R."/>
            <person name="Tomita M."/>
            <person name="Numata K."/>
            <person name="Arakawa K."/>
        </authorList>
    </citation>
    <scope>NUCLEOTIDE SEQUENCE [LARGE SCALE GENOMIC DNA]</scope>
</reference>
<keyword evidence="6 9" id="KW-1133">Transmembrane helix</keyword>
<protein>
    <submittedName>
        <fullName evidence="10">Sterol O-acyltransferase 1</fullName>
    </submittedName>
</protein>
<evidence type="ECO:0000313" key="11">
    <source>
        <dbReference type="Proteomes" id="UP000299102"/>
    </source>
</evidence>
<dbReference type="STRING" id="151549.A0A4C1U7T4"/>
<proteinExistence type="inferred from homology"/>
<dbReference type="InterPro" id="IPR004299">
    <property type="entry name" value="MBOAT_fam"/>
</dbReference>